<dbReference type="EMBL" id="BMAW01028041">
    <property type="protein sequence ID" value="GFU05300.1"/>
    <property type="molecule type" value="Genomic_DNA"/>
</dbReference>
<evidence type="ECO:0000313" key="1">
    <source>
        <dbReference type="EMBL" id="GFU05300.1"/>
    </source>
</evidence>
<name>A0A8X6Q868_NEPPI</name>
<dbReference type="AlphaFoldDB" id="A0A8X6Q868"/>
<accession>A0A8X6Q868</accession>
<keyword evidence="2" id="KW-1185">Reference proteome</keyword>
<organism evidence="1 2">
    <name type="scientific">Nephila pilipes</name>
    <name type="common">Giant wood spider</name>
    <name type="synonym">Nephila maculata</name>
    <dbReference type="NCBI Taxonomy" id="299642"/>
    <lineage>
        <taxon>Eukaryota</taxon>
        <taxon>Metazoa</taxon>
        <taxon>Ecdysozoa</taxon>
        <taxon>Arthropoda</taxon>
        <taxon>Chelicerata</taxon>
        <taxon>Arachnida</taxon>
        <taxon>Araneae</taxon>
        <taxon>Araneomorphae</taxon>
        <taxon>Entelegynae</taxon>
        <taxon>Araneoidea</taxon>
        <taxon>Nephilidae</taxon>
        <taxon>Nephila</taxon>
    </lineage>
</organism>
<dbReference type="Proteomes" id="UP000887013">
    <property type="component" value="Unassembled WGS sequence"/>
</dbReference>
<comment type="caution">
    <text evidence="1">The sequence shown here is derived from an EMBL/GenBank/DDBJ whole genome shotgun (WGS) entry which is preliminary data.</text>
</comment>
<reference evidence="1" key="1">
    <citation type="submission" date="2020-08" db="EMBL/GenBank/DDBJ databases">
        <title>Multicomponent nature underlies the extraordinary mechanical properties of spider dragline silk.</title>
        <authorList>
            <person name="Kono N."/>
            <person name="Nakamura H."/>
            <person name="Mori M."/>
            <person name="Yoshida Y."/>
            <person name="Ohtoshi R."/>
            <person name="Malay A.D."/>
            <person name="Moran D.A.P."/>
            <person name="Tomita M."/>
            <person name="Numata K."/>
            <person name="Arakawa K."/>
        </authorList>
    </citation>
    <scope>NUCLEOTIDE SEQUENCE</scope>
</reference>
<sequence>MALRNVPVLSLRQMAMIKVAIHVCNDPDIQDFVKQNGSFSFVFPSDTTQIFLYGAKLKSIQTWAWENFFTDSAICPQFQTYIPNYDEMSQWDMATSFPPFKTWTELVEKKVSSFLLPRHLQSELLDVIRLIYLEIDKWAKEHSVILIDSTEFTRAAQCYFQWNSLGMIERIKTTRMLITNESLPIEERNILALHYGLMDDLLAYRSKGLTCGKIVDMHLPPMVSRPGEIWKPFTGESDFNYIAQWNFFNKSTPEKKLECLKTVLFKGCMLYENFLFFLSQMGDNEREVILEKYALKILMYFMDWPFHCQFLDAARQLLPYLNVTEFHRVLYVILYERIMIGWKDFDYISLLKEFWSQSPTILKQQMEKYSIYENLKFTLNYSDSNNFPREIVFDYDNLTSFVFGFRGIRYFLFKKQKSSRRVFVDSLSNFSLWDGYLFASLFYVIPFRRVNSEQGIQTQIKQWKNDFFSTLGGLFQRRHRSR</sequence>
<evidence type="ECO:0000313" key="2">
    <source>
        <dbReference type="Proteomes" id="UP000887013"/>
    </source>
</evidence>
<protein>
    <submittedName>
        <fullName evidence="1">Uncharacterized protein</fullName>
    </submittedName>
</protein>
<gene>
    <name evidence="1" type="primary">NCL1_40015</name>
    <name evidence="1" type="ORF">NPIL_6201</name>
</gene>
<proteinExistence type="predicted"/>